<dbReference type="OrthoDB" id="287565at2"/>
<organism evidence="1 2">
    <name type="scientific">Leptospira meyeri</name>
    <dbReference type="NCBI Taxonomy" id="29508"/>
    <lineage>
        <taxon>Bacteria</taxon>
        <taxon>Pseudomonadati</taxon>
        <taxon>Spirochaetota</taxon>
        <taxon>Spirochaetia</taxon>
        <taxon>Leptospirales</taxon>
        <taxon>Leptospiraceae</taxon>
        <taxon>Leptospira</taxon>
    </lineage>
</organism>
<name>A0A4R8MKF2_LEPME</name>
<keyword evidence="2" id="KW-1185">Reference proteome</keyword>
<dbReference type="RefSeq" id="WP_004786712.1">
    <property type="nucleotide sequence ID" value="NZ_RQGE01000007.1"/>
</dbReference>
<protein>
    <recommendedName>
        <fullName evidence="3">SRPBCC domain-containing protein</fullName>
    </recommendedName>
</protein>
<comment type="caution">
    <text evidence="1">The sequence shown here is derived from an EMBL/GenBank/DDBJ whole genome shotgun (WGS) entry which is preliminary data.</text>
</comment>
<reference evidence="1 2" key="1">
    <citation type="submission" date="2019-03" db="EMBL/GenBank/DDBJ databases">
        <title>Genomic Encyclopedia of Archaeal and Bacterial Type Strains, Phase II (KMG-II): from individual species to whole genera.</title>
        <authorList>
            <person name="Goeker M."/>
        </authorList>
    </citation>
    <scope>NUCLEOTIDE SEQUENCE [LARGE SCALE GENOMIC DNA]</scope>
    <source>
        <strain evidence="1 2">DSM 21537</strain>
    </source>
</reference>
<dbReference type="GeneID" id="79828549"/>
<gene>
    <name evidence="1" type="ORF">CLV96_3282</name>
</gene>
<sequence>MNGIYHKIGVKSSEEEVLTALTTKVGLSNWWTKEVDGNFSTGQSSRGESIFFGFGHGNAMEMKVQVINAKRVLWECISGPEDWIGSHIDFQWNIGQAPDGGNMTIIYFRHQDWKRESEFTAHCSMKWAIFLLSLKDSIEQGVGRPSPNDIKIDDLN</sequence>
<dbReference type="EMBL" id="SORO01000003">
    <property type="protein sequence ID" value="TDY67732.1"/>
    <property type="molecule type" value="Genomic_DNA"/>
</dbReference>
<accession>A0A4R8MKF2</accession>
<dbReference type="Gene3D" id="3.30.530.20">
    <property type="match status" value="1"/>
</dbReference>
<proteinExistence type="predicted"/>
<evidence type="ECO:0000313" key="1">
    <source>
        <dbReference type="EMBL" id="TDY67732.1"/>
    </source>
</evidence>
<evidence type="ECO:0008006" key="3">
    <source>
        <dbReference type="Google" id="ProtNLM"/>
    </source>
</evidence>
<dbReference type="AlphaFoldDB" id="A0A4R8MKF2"/>
<dbReference type="Proteomes" id="UP000294684">
    <property type="component" value="Unassembled WGS sequence"/>
</dbReference>
<dbReference type="InterPro" id="IPR023393">
    <property type="entry name" value="START-like_dom_sf"/>
</dbReference>
<evidence type="ECO:0000313" key="2">
    <source>
        <dbReference type="Proteomes" id="UP000294684"/>
    </source>
</evidence>
<dbReference type="STRING" id="1193051.LEP1GSC017_0492"/>
<dbReference type="SUPFAM" id="SSF55961">
    <property type="entry name" value="Bet v1-like"/>
    <property type="match status" value="1"/>
</dbReference>